<dbReference type="Pfam" id="PF01765">
    <property type="entry name" value="RRF"/>
    <property type="match status" value="1"/>
</dbReference>
<protein>
    <recommendedName>
        <fullName evidence="6">Ribosome-recycling factor</fullName>
        <shortName evidence="6">RRF</shortName>
    </recommendedName>
    <alternativeName>
        <fullName evidence="6">Ribosome-releasing factor</fullName>
    </alternativeName>
</protein>
<evidence type="ECO:0000256" key="5">
    <source>
        <dbReference type="ARBA" id="ARBA00025050"/>
    </source>
</evidence>
<dbReference type="FunFam" id="1.10.132.20:FF:000001">
    <property type="entry name" value="Ribosome-recycling factor"/>
    <property type="match status" value="1"/>
</dbReference>
<dbReference type="Proteomes" id="UP001348817">
    <property type="component" value="Chromosome"/>
</dbReference>
<dbReference type="GO" id="GO:0005737">
    <property type="term" value="C:cytoplasm"/>
    <property type="evidence" value="ECO:0007669"/>
    <property type="project" value="UniProtKB-SubCell"/>
</dbReference>
<dbReference type="FunFam" id="3.30.1360.40:FF:000001">
    <property type="entry name" value="Ribosome-recycling factor"/>
    <property type="match status" value="1"/>
</dbReference>
<dbReference type="GO" id="GO:0006415">
    <property type="term" value="P:translational termination"/>
    <property type="evidence" value="ECO:0007669"/>
    <property type="project" value="UniProtKB-UniRule"/>
</dbReference>
<dbReference type="InterPro" id="IPR023584">
    <property type="entry name" value="Ribosome_recyc_fac_dom"/>
</dbReference>
<dbReference type="SUPFAM" id="SSF55194">
    <property type="entry name" value="Ribosome recycling factor, RRF"/>
    <property type="match status" value="1"/>
</dbReference>
<dbReference type="EMBL" id="AP025314">
    <property type="protein sequence ID" value="BDD10966.1"/>
    <property type="molecule type" value="Genomic_DNA"/>
</dbReference>
<reference evidence="8 9" key="1">
    <citation type="submission" date="2021-12" db="EMBL/GenBank/DDBJ databases">
        <title>Genome sequencing of bacteria with rrn-lacking chromosome and rrn-plasmid.</title>
        <authorList>
            <person name="Anda M."/>
            <person name="Iwasaki W."/>
        </authorList>
    </citation>
    <scope>NUCLEOTIDE SEQUENCE [LARGE SCALE GENOMIC DNA]</scope>
    <source>
        <strain evidence="8 9">DSM 100852</strain>
    </source>
</reference>
<proteinExistence type="inferred from homology"/>
<dbReference type="PANTHER" id="PTHR20982:SF3">
    <property type="entry name" value="MITOCHONDRIAL RIBOSOME RECYCLING FACTOR PSEUDO 1"/>
    <property type="match status" value="1"/>
</dbReference>
<dbReference type="InterPro" id="IPR036191">
    <property type="entry name" value="RRF_sf"/>
</dbReference>
<dbReference type="Gene3D" id="3.30.1360.40">
    <property type="match status" value="1"/>
</dbReference>
<dbReference type="Gene3D" id="1.10.132.20">
    <property type="entry name" value="Ribosome-recycling factor"/>
    <property type="match status" value="1"/>
</dbReference>
<comment type="similarity">
    <text evidence="2 6">Belongs to the RRF family.</text>
</comment>
<dbReference type="KEGG" id="fax:FUAX_33980"/>
<dbReference type="RefSeq" id="WP_338392491.1">
    <property type="nucleotide sequence ID" value="NZ_AP025314.1"/>
</dbReference>
<evidence type="ECO:0000256" key="4">
    <source>
        <dbReference type="ARBA" id="ARBA00022917"/>
    </source>
</evidence>
<comment type="function">
    <text evidence="5 6">Responsible for the release of ribosomes from messenger RNA at the termination of protein biosynthesis. May increase the efficiency of translation by recycling ribosomes from one round of translation to another.</text>
</comment>
<evidence type="ECO:0000256" key="2">
    <source>
        <dbReference type="ARBA" id="ARBA00005912"/>
    </source>
</evidence>
<evidence type="ECO:0000259" key="7">
    <source>
        <dbReference type="Pfam" id="PF01765"/>
    </source>
</evidence>
<keyword evidence="4 6" id="KW-0648">Protein biosynthesis</keyword>
<evidence type="ECO:0000256" key="3">
    <source>
        <dbReference type="ARBA" id="ARBA00022490"/>
    </source>
</evidence>
<dbReference type="GO" id="GO:0043023">
    <property type="term" value="F:ribosomal large subunit binding"/>
    <property type="evidence" value="ECO:0007669"/>
    <property type="project" value="TreeGrafter"/>
</dbReference>
<keyword evidence="3 6" id="KW-0963">Cytoplasm</keyword>
<gene>
    <name evidence="6 8" type="primary">frr</name>
    <name evidence="8" type="ORF">FUAX_33980</name>
</gene>
<evidence type="ECO:0000256" key="6">
    <source>
        <dbReference type="HAMAP-Rule" id="MF_00040"/>
    </source>
</evidence>
<feature type="domain" description="Ribosome recycling factor" evidence="7">
    <location>
        <begin position="23"/>
        <end position="183"/>
    </location>
</feature>
<dbReference type="NCBIfam" id="TIGR00496">
    <property type="entry name" value="frr"/>
    <property type="match status" value="1"/>
</dbReference>
<sequence>MEEIELVLELVREQMEKALKHTHNELTKIRAGKAMPNMLDGLTVDYYGSKTPVSQVASITTPDARSIVVKPWEKNMISEIERSIINSDLGLNPQNDGEVIRLNIPPLTGDRRRDLVKQAKGECENGKIGIRKARQEANDSLKQLQKDGASEDVVKTSEEKVQKITKEYTDKIDAAFTEKEKEITTV</sequence>
<evidence type="ECO:0000313" key="8">
    <source>
        <dbReference type="EMBL" id="BDD10966.1"/>
    </source>
</evidence>
<dbReference type="InterPro" id="IPR002661">
    <property type="entry name" value="Ribosome_recyc_fac"/>
</dbReference>
<name>A0AAU9CP96_9BACT</name>
<dbReference type="HAMAP" id="MF_00040">
    <property type="entry name" value="RRF"/>
    <property type="match status" value="1"/>
</dbReference>
<evidence type="ECO:0000313" key="9">
    <source>
        <dbReference type="Proteomes" id="UP001348817"/>
    </source>
</evidence>
<dbReference type="PANTHER" id="PTHR20982">
    <property type="entry name" value="RIBOSOME RECYCLING FACTOR"/>
    <property type="match status" value="1"/>
</dbReference>
<evidence type="ECO:0000256" key="1">
    <source>
        <dbReference type="ARBA" id="ARBA00004496"/>
    </source>
</evidence>
<organism evidence="8 9">
    <name type="scientific">Fulvitalea axinellae</name>
    <dbReference type="NCBI Taxonomy" id="1182444"/>
    <lineage>
        <taxon>Bacteria</taxon>
        <taxon>Pseudomonadati</taxon>
        <taxon>Bacteroidota</taxon>
        <taxon>Cytophagia</taxon>
        <taxon>Cytophagales</taxon>
        <taxon>Persicobacteraceae</taxon>
        <taxon>Fulvitalea</taxon>
    </lineage>
</organism>
<dbReference type="CDD" id="cd00520">
    <property type="entry name" value="RRF"/>
    <property type="match status" value="1"/>
</dbReference>
<keyword evidence="9" id="KW-1185">Reference proteome</keyword>
<comment type="subcellular location">
    <subcellularLocation>
        <location evidence="1 6">Cytoplasm</location>
    </subcellularLocation>
</comment>
<accession>A0AAU9CP96</accession>
<dbReference type="AlphaFoldDB" id="A0AAU9CP96"/>